<name>A0A292YCZ5_9BACT</name>
<evidence type="ECO:0000256" key="2">
    <source>
        <dbReference type="ARBA" id="ARBA00022452"/>
    </source>
</evidence>
<accession>A0A292YCZ5</accession>
<evidence type="ECO:0000256" key="7">
    <source>
        <dbReference type="SAM" id="SignalP"/>
    </source>
</evidence>
<dbReference type="InterPro" id="IPR051906">
    <property type="entry name" value="TolC-like"/>
</dbReference>
<dbReference type="Proteomes" id="UP000217944">
    <property type="component" value="Unassembled WGS sequence"/>
</dbReference>
<feature type="signal peptide" evidence="7">
    <location>
        <begin position="1"/>
        <end position="19"/>
    </location>
</feature>
<keyword evidence="2" id="KW-1134">Transmembrane beta strand</keyword>
<keyword evidence="5" id="KW-0998">Cell outer membrane</keyword>
<feature type="chain" id="PRO_5013058950" description="Outer membrane protein TolC" evidence="7">
    <location>
        <begin position="20"/>
        <end position="422"/>
    </location>
</feature>
<dbReference type="Gene3D" id="1.20.1600.10">
    <property type="entry name" value="Outer membrane efflux proteins (OEP)"/>
    <property type="match status" value="1"/>
</dbReference>
<dbReference type="GO" id="GO:0015288">
    <property type="term" value="F:porin activity"/>
    <property type="evidence" value="ECO:0007669"/>
    <property type="project" value="TreeGrafter"/>
</dbReference>
<evidence type="ECO:0000256" key="3">
    <source>
        <dbReference type="ARBA" id="ARBA00022692"/>
    </source>
</evidence>
<evidence type="ECO:0000256" key="1">
    <source>
        <dbReference type="ARBA" id="ARBA00004442"/>
    </source>
</evidence>
<dbReference type="PANTHER" id="PTHR30026">
    <property type="entry name" value="OUTER MEMBRANE PROTEIN TOLC"/>
    <property type="match status" value="1"/>
</dbReference>
<dbReference type="RefSeq" id="WP_096259390.1">
    <property type="nucleotide sequence ID" value="NZ_BDME01000002.1"/>
</dbReference>
<comment type="subcellular location">
    <subcellularLocation>
        <location evidence="1">Cell outer membrane</location>
    </subcellularLocation>
</comment>
<keyword evidence="6" id="KW-0175">Coiled coil</keyword>
<sequence>MKKLSIALIAAISLNAANLSELFNAIKKTPDTQIDSVLIKKTKTIKKEIVNSLYPSISLFASAEHFSTPTNLRPLPPTVSAKIGMEHGGYPFSQNIEKIGFSASMPVFVKNIYDTKNKMSHLLKATEYKAKINLLKRESLLITLLSKYNYLIKLKEALIKERKSISTTLKAIEVGVKVGRIPEFNALRLKDALNQIDIKISNINTQIDSVVSEIYKLTKIKLSSPVQITANSNIEKKEFLAVKPLKENLTASNYDVKIAKDSFWPKLTLQIKGYRAFANAYNNDDKLALNYASAGIYLNWNIFNRKNSAEIQKAKIEKLQNSLEIQKTIKDLNAEVMKITDTLKELKKSIVLAQNSIEIKQELLKGAKVAFKLNRMTVDDYLKYEDDLALAKANLANLIASKNSLIANLAFIYGNNLERIFK</sequence>
<evidence type="ECO:0000256" key="4">
    <source>
        <dbReference type="ARBA" id="ARBA00023136"/>
    </source>
</evidence>
<evidence type="ECO:0000313" key="9">
    <source>
        <dbReference type="Proteomes" id="UP000217944"/>
    </source>
</evidence>
<keyword evidence="3" id="KW-0812">Transmembrane</keyword>
<comment type="caution">
    <text evidence="8">The sequence shown here is derived from an EMBL/GenBank/DDBJ whole genome shotgun (WGS) entry which is preliminary data.</text>
</comment>
<dbReference type="GO" id="GO:1990281">
    <property type="term" value="C:efflux pump complex"/>
    <property type="evidence" value="ECO:0007669"/>
    <property type="project" value="TreeGrafter"/>
</dbReference>
<proteinExistence type="predicted"/>
<dbReference type="AlphaFoldDB" id="A0A292YCZ5"/>
<evidence type="ECO:0000256" key="6">
    <source>
        <dbReference type="SAM" id="Coils"/>
    </source>
</evidence>
<keyword evidence="7" id="KW-0732">Signal</keyword>
<evidence type="ECO:0000256" key="5">
    <source>
        <dbReference type="ARBA" id="ARBA00023237"/>
    </source>
</evidence>
<dbReference type="PANTHER" id="PTHR30026:SF20">
    <property type="entry name" value="OUTER MEMBRANE PROTEIN TOLC"/>
    <property type="match status" value="1"/>
</dbReference>
<feature type="coiled-coil region" evidence="6">
    <location>
        <begin position="306"/>
        <end position="363"/>
    </location>
</feature>
<dbReference type="GO" id="GO:0009279">
    <property type="term" value="C:cell outer membrane"/>
    <property type="evidence" value="ECO:0007669"/>
    <property type="project" value="UniProtKB-SubCell"/>
</dbReference>
<gene>
    <name evidence="8" type="ORF">LNAT_P1174</name>
</gene>
<keyword evidence="9" id="KW-1185">Reference proteome</keyword>
<evidence type="ECO:0000313" key="8">
    <source>
        <dbReference type="EMBL" id="GAX87877.1"/>
    </source>
</evidence>
<dbReference type="OrthoDB" id="5495185at2"/>
<dbReference type="SUPFAM" id="SSF56954">
    <property type="entry name" value="Outer membrane efflux proteins (OEP)"/>
    <property type="match status" value="1"/>
</dbReference>
<dbReference type="GO" id="GO:0015562">
    <property type="term" value="F:efflux transmembrane transporter activity"/>
    <property type="evidence" value="ECO:0007669"/>
    <property type="project" value="InterPro"/>
</dbReference>
<dbReference type="EMBL" id="BDME01000002">
    <property type="protein sequence ID" value="GAX87877.1"/>
    <property type="molecule type" value="Genomic_DNA"/>
</dbReference>
<organism evidence="8 9">
    <name type="scientific">Lebetimonas natsushimae</name>
    <dbReference type="NCBI Taxonomy" id="1936991"/>
    <lineage>
        <taxon>Bacteria</taxon>
        <taxon>Pseudomonadati</taxon>
        <taxon>Campylobacterota</taxon>
        <taxon>Epsilonproteobacteria</taxon>
        <taxon>Nautiliales</taxon>
        <taxon>Nautiliaceae</taxon>
        <taxon>Lebetimonas</taxon>
    </lineage>
</organism>
<keyword evidence="4" id="KW-0472">Membrane</keyword>
<evidence type="ECO:0008006" key="10">
    <source>
        <dbReference type="Google" id="ProtNLM"/>
    </source>
</evidence>
<protein>
    <recommendedName>
        <fullName evidence="10">Outer membrane protein TolC</fullName>
    </recommendedName>
</protein>
<reference evidence="8 9" key="1">
    <citation type="journal article" date="2017" name="Syst. Appl. Microbiol.">
        <title>Lebetimonas natsushimae sp. nov., a novel strictly anaerobic, moderately thermophilic chemoautotroph isolated from a deep-sea hydrothermal vent polychaete nest in the Mid-Okinawa Trough.</title>
        <authorList>
            <person name="Nagata R."/>
            <person name="Takaki Y."/>
            <person name="Tame A."/>
            <person name="Nunoura T."/>
            <person name="Muto H."/>
            <person name="Mino S."/>
            <person name="Sawayama S."/>
            <person name="Takai K."/>
            <person name="Nakagawa S."/>
        </authorList>
    </citation>
    <scope>NUCLEOTIDE SEQUENCE [LARGE SCALE GENOMIC DNA]</scope>
    <source>
        <strain evidence="8 9">HS1857</strain>
    </source>
</reference>